<protein>
    <submittedName>
        <fullName evidence="3">SWI/SNF related BAF chromatin remodeling complex subunit ATPase 2</fullName>
    </submittedName>
    <submittedName>
        <fullName evidence="3">SWI/SNF related, matrix associated, actin dependent regulator of chromatin, subfamily a, member 2</fullName>
    </submittedName>
</protein>
<dbReference type="Bgee" id="ENSMUSG00000024921">
    <property type="expression patterns" value="Expressed in cortical plate and 265 other cell types or tissues"/>
</dbReference>
<sequence length="45" mass="4868">MKRLAARCFAGLLILSPLTVISDSRPADSGHRRRQFGRNGRGGTA</sequence>
<dbReference type="GeneTree" id="ENSGT00940000154821"/>
<dbReference type="Antibodypedia" id="9105">
    <property type="antibodies" value="238 antibodies from 33 providers"/>
</dbReference>
<dbReference type="AGR" id="MGI:99603"/>
<evidence type="ECO:0000313" key="4">
    <source>
        <dbReference type="MGI" id="MGI:99603"/>
    </source>
</evidence>
<feature type="region of interest" description="Disordered" evidence="1">
    <location>
        <begin position="23"/>
        <end position="45"/>
    </location>
</feature>
<reference evidence="3" key="4">
    <citation type="submission" date="2025-09" db="UniProtKB">
        <authorList>
            <consortium name="Ensembl"/>
        </authorList>
    </citation>
    <scope>IDENTIFICATION</scope>
    <source>
        <strain evidence="3">C57BL/6J</strain>
    </source>
</reference>
<reference evidence="3" key="3">
    <citation type="submission" date="2025-08" db="UniProtKB">
        <authorList>
            <consortium name="Ensembl"/>
        </authorList>
    </citation>
    <scope>IDENTIFICATION</scope>
    <source>
        <strain evidence="3">C57BL/6J</strain>
    </source>
</reference>
<evidence type="ECO:0000256" key="2">
    <source>
        <dbReference type="SAM" id="SignalP"/>
    </source>
</evidence>
<dbReference type="Proteomes" id="UP000000589">
    <property type="component" value="Chromosome 19"/>
</dbReference>
<name>A0A140LI12_MOUSE</name>
<reference evidence="3 5" key="1">
    <citation type="journal article" date="2009" name="PLoS Biol.">
        <title>Lineage-specific biology revealed by a finished genome assembly of the mouse.</title>
        <authorList>
            <consortium name="Mouse Genome Sequencing Consortium"/>
            <person name="Church D.M."/>
            <person name="Goodstadt L."/>
            <person name="Hillier L.W."/>
            <person name="Zody M.C."/>
            <person name="Goldstein S."/>
            <person name="She X."/>
            <person name="Bult C.J."/>
            <person name="Agarwala R."/>
            <person name="Cherry J.L."/>
            <person name="DiCuccio M."/>
            <person name="Hlavina W."/>
            <person name="Kapustin Y."/>
            <person name="Meric P."/>
            <person name="Maglott D."/>
            <person name="Birtle Z."/>
            <person name="Marques A.C."/>
            <person name="Graves T."/>
            <person name="Zhou S."/>
            <person name="Teague B."/>
            <person name="Potamousis K."/>
            <person name="Churas C."/>
            <person name="Place M."/>
            <person name="Herschleb J."/>
            <person name="Runnheim R."/>
            <person name="Forrest D."/>
            <person name="Amos-Landgraf J."/>
            <person name="Schwartz D.C."/>
            <person name="Cheng Z."/>
            <person name="Lindblad-Toh K."/>
            <person name="Eichler E.E."/>
            <person name="Ponting C.P."/>
        </authorList>
    </citation>
    <scope>NUCLEOTIDE SEQUENCE [LARGE SCALE GENOMIC DNA]</scope>
    <source>
        <strain evidence="3 5">C57BL/6J</strain>
    </source>
</reference>
<keyword evidence="2" id="KW-0732">Signal</keyword>
<evidence type="ECO:0000313" key="3">
    <source>
        <dbReference type="Ensembl" id="ENSMUSP00000146630.2"/>
    </source>
</evidence>
<accession>A0A140LI12</accession>
<reference evidence="3 5" key="2">
    <citation type="journal article" date="2011" name="PLoS Biol.">
        <title>Modernizing reference genome assemblies.</title>
        <authorList>
            <person name="Church D.M."/>
            <person name="Schneider V.A."/>
            <person name="Graves T."/>
            <person name="Auger K."/>
            <person name="Cunningham F."/>
            <person name="Bouk N."/>
            <person name="Chen H.C."/>
            <person name="Agarwala R."/>
            <person name="McLaren W.M."/>
            <person name="Ritchie G.R."/>
            <person name="Albracht D."/>
            <person name="Kremitzki M."/>
            <person name="Rock S."/>
            <person name="Kotkiewicz H."/>
            <person name="Kremitzki C."/>
            <person name="Wollam A."/>
            <person name="Trani L."/>
            <person name="Fulton L."/>
            <person name="Fulton R."/>
            <person name="Matthews L."/>
            <person name="Whitehead S."/>
            <person name="Chow W."/>
            <person name="Torrance J."/>
            <person name="Dunn M."/>
            <person name="Harden G."/>
            <person name="Threadgold G."/>
            <person name="Wood J."/>
            <person name="Collins J."/>
            <person name="Heath P."/>
            <person name="Griffiths G."/>
            <person name="Pelan S."/>
            <person name="Grafham D."/>
            <person name="Eichler E.E."/>
            <person name="Weinstock G."/>
            <person name="Mardis E.R."/>
            <person name="Wilson R.K."/>
            <person name="Howe K."/>
            <person name="Flicek P."/>
            <person name="Hubbard T."/>
        </authorList>
    </citation>
    <scope>NUCLEOTIDE SEQUENCE [LARGE SCALE GENOMIC DNA]</scope>
    <source>
        <strain evidence="3 5">C57BL/6J</strain>
    </source>
</reference>
<evidence type="ECO:0000313" key="5">
    <source>
        <dbReference type="Proteomes" id="UP000000589"/>
    </source>
</evidence>
<feature type="signal peptide" evidence="2">
    <location>
        <begin position="1"/>
        <end position="24"/>
    </location>
</feature>
<evidence type="ECO:0000256" key="1">
    <source>
        <dbReference type="SAM" id="MobiDB-lite"/>
    </source>
</evidence>
<dbReference type="AlphaFoldDB" id="A0A140LI12"/>
<keyword evidence="5" id="KW-1185">Reference proteome</keyword>
<proteinExistence type="predicted"/>
<dbReference type="MGI" id="MGI:99603">
    <property type="gene designation" value="Smarca2"/>
</dbReference>
<dbReference type="ExpressionAtlas" id="A0A140LI12">
    <property type="expression patterns" value="baseline and differential"/>
</dbReference>
<feature type="chain" id="PRO_5007303196" evidence="2">
    <location>
        <begin position="25"/>
        <end position="45"/>
    </location>
</feature>
<dbReference type="VEuPathDB" id="HostDB:ENSMUSG00000024921"/>
<gene>
    <name evidence="3 4" type="primary">Smarca2</name>
</gene>
<dbReference type="Ensembl" id="ENSMUST00000208226.2">
    <property type="protein sequence ID" value="ENSMUSP00000146630.2"/>
    <property type="gene ID" value="ENSMUSG00000024921.18"/>
</dbReference>
<organism evidence="3 5">
    <name type="scientific">Mus musculus</name>
    <name type="common">Mouse</name>
    <dbReference type="NCBI Taxonomy" id="10090"/>
    <lineage>
        <taxon>Eukaryota</taxon>
        <taxon>Metazoa</taxon>
        <taxon>Chordata</taxon>
        <taxon>Craniata</taxon>
        <taxon>Vertebrata</taxon>
        <taxon>Euteleostomi</taxon>
        <taxon>Mammalia</taxon>
        <taxon>Eutheria</taxon>
        <taxon>Euarchontoglires</taxon>
        <taxon>Glires</taxon>
        <taxon>Rodentia</taxon>
        <taxon>Myomorpha</taxon>
        <taxon>Muroidea</taxon>
        <taxon>Muridae</taxon>
        <taxon>Murinae</taxon>
        <taxon>Mus</taxon>
        <taxon>Mus</taxon>
    </lineage>
</organism>